<evidence type="ECO:0000313" key="1">
    <source>
        <dbReference type="EMBL" id="WKD49196.1"/>
    </source>
</evidence>
<accession>A0ABY9EA15</accession>
<reference evidence="1 2" key="1">
    <citation type="submission" date="2022-05" db="EMBL/GenBank/DDBJ databases">
        <title>Microbulbifer sp. nov., isolated from sponge.</title>
        <authorList>
            <person name="Gao L."/>
        </authorList>
    </citation>
    <scope>NUCLEOTIDE SEQUENCE [LARGE SCALE GENOMIC DNA]</scope>
    <source>
        <strain evidence="1 2">MI-G</strain>
    </source>
</reference>
<organism evidence="1 2">
    <name type="scientific">Microbulbifer spongiae</name>
    <dbReference type="NCBI Taxonomy" id="2944933"/>
    <lineage>
        <taxon>Bacteria</taxon>
        <taxon>Pseudomonadati</taxon>
        <taxon>Pseudomonadota</taxon>
        <taxon>Gammaproteobacteria</taxon>
        <taxon>Cellvibrionales</taxon>
        <taxon>Microbulbiferaceae</taxon>
        <taxon>Microbulbifer</taxon>
    </lineage>
</organism>
<keyword evidence="2" id="KW-1185">Reference proteome</keyword>
<dbReference type="RefSeq" id="WP_301414986.1">
    <property type="nucleotide sequence ID" value="NZ_CP098023.1"/>
</dbReference>
<protein>
    <submittedName>
        <fullName evidence="1">Uncharacterized protein</fullName>
    </submittedName>
</protein>
<name>A0ABY9EA15_9GAMM</name>
<dbReference type="Proteomes" id="UP001321520">
    <property type="component" value="Chromosome"/>
</dbReference>
<proteinExistence type="predicted"/>
<evidence type="ECO:0000313" key="2">
    <source>
        <dbReference type="Proteomes" id="UP001321520"/>
    </source>
</evidence>
<dbReference type="EMBL" id="CP098023">
    <property type="protein sequence ID" value="WKD49196.1"/>
    <property type="molecule type" value="Genomic_DNA"/>
</dbReference>
<sequence>MDEEYAPRESELSQSYREGGVSVRIDIYEGEGGGWLLEVVDENNYSTVWEDVFETDKEALDEALDSLREEGIASFVGPVQEMNGSW</sequence>
<gene>
    <name evidence="1" type="ORF">M8T91_15030</name>
</gene>